<evidence type="ECO:0000313" key="15">
    <source>
        <dbReference type="EMBL" id="EAR15517.1"/>
    </source>
</evidence>
<reference evidence="15 16" key="1">
    <citation type="journal article" date="2009" name="J. Bacteriol.">
        <title>Complete genome sequence of Robiginitalea biformata HTCC2501.</title>
        <authorList>
            <person name="Oh H.M."/>
            <person name="Giovannoni S.J."/>
            <person name="Lee K."/>
            <person name="Ferriera S."/>
            <person name="Johnson J."/>
            <person name="Cho J.C."/>
        </authorList>
    </citation>
    <scope>NUCLEOTIDE SEQUENCE [LARGE SCALE GENOMIC DNA]</scope>
    <source>
        <strain evidence="16">ATCC BAA-864 / HTCC2501 / KCTC 12146</strain>
    </source>
</reference>
<dbReference type="PANTHER" id="PTHR30069">
    <property type="entry name" value="TONB-DEPENDENT OUTER MEMBRANE RECEPTOR"/>
    <property type="match status" value="1"/>
</dbReference>
<dbReference type="Gene3D" id="2.40.170.20">
    <property type="entry name" value="TonB-dependent receptor, beta-barrel domain"/>
    <property type="match status" value="1"/>
</dbReference>
<comment type="similarity">
    <text evidence="10 11">Belongs to the TonB-dependent receptor family.</text>
</comment>
<evidence type="ECO:0000256" key="6">
    <source>
        <dbReference type="ARBA" id="ARBA00023077"/>
    </source>
</evidence>
<dbReference type="OrthoDB" id="9803050at2"/>
<dbReference type="RefSeq" id="WP_015754833.1">
    <property type="nucleotide sequence ID" value="NC_013222.1"/>
</dbReference>
<dbReference type="InterPro" id="IPR012910">
    <property type="entry name" value="Plug_dom"/>
</dbReference>
<keyword evidence="16" id="KW-1185">Reference proteome</keyword>
<dbReference type="InterPro" id="IPR036942">
    <property type="entry name" value="Beta-barrel_TonB_sf"/>
</dbReference>
<dbReference type="KEGG" id="rbi:RB2501_14354"/>
<evidence type="ECO:0000256" key="2">
    <source>
        <dbReference type="ARBA" id="ARBA00022448"/>
    </source>
</evidence>
<dbReference type="PROSITE" id="PS52016">
    <property type="entry name" value="TONB_DEPENDENT_REC_3"/>
    <property type="match status" value="1"/>
</dbReference>
<feature type="domain" description="TonB-dependent receptor-like beta-barrel" evidence="13">
    <location>
        <begin position="445"/>
        <end position="900"/>
    </location>
</feature>
<evidence type="ECO:0000256" key="7">
    <source>
        <dbReference type="ARBA" id="ARBA00023136"/>
    </source>
</evidence>
<dbReference type="GO" id="GO:0044718">
    <property type="term" value="P:siderophore transmembrane transport"/>
    <property type="evidence" value="ECO:0007669"/>
    <property type="project" value="TreeGrafter"/>
</dbReference>
<evidence type="ECO:0000256" key="8">
    <source>
        <dbReference type="ARBA" id="ARBA00023170"/>
    </source>
</evidence>
<evidence type="ECO:0000256" key="3">
    <source>
        <dbReference type="ARBA" id="ARBA00022452"/>
    </source>
</evidence>
<keyword evidence="2 10" id="KW-0813">Transport</keyword>
<dbReference type="HOGENOM" id="CLU_016599_0_0_10"/>
<evidence type="ECO:0000256" key="4">
    <source>
        <dbReference type="ARBA" id="ARBA00022692"/>
    </source>
</evidence>
<keyword evidence="4 10" id="KW-0812">Transmembrane</keyword>
<dbReference type="eggNOG" id="COG4773">
    <property type="taxonomic scope" value="Bacteria"/>
</dbReference>
<evidence type="ECO:0000313" key="16">
    <source>
        <dbReference type="Proteomes" id="UP000009049"/>
    </source>
</evidence>
<gene>
    <name evidence="15" type="ordered locus">RB2501_14354</name>
</gene>
<keyword evidence="3 10" id="KW-1134">Transmembrane beta strand</keyword>
<dbReference type="SUPFAM" id="SSF56935">
    <property type="entry name" value="Porins"/>
    <property type="match status" value="1"/>
</dbReference>
<dbReference type="Pfam" id="PF07715">
    <property type="entry name" value="Plug"/>
    <property type="match status" value="1"/>
</dbReference>
<feature type="compositionally biased region" description="Basic and acidic residues" evidence="12">
    <location>
        <begin position="620"/>
        <end position="629"/>
    </location>
</feature>
<dbReference type="Proteomes" id="UP000009049">
    <property type="component" value="Chromosome"/>
</dbReference>
<dbReference type="InterPro" id="IPR039426">
    <property type="entry name" value="TonB-dep_rcpt-like"/>
</dbReference>
<organism evidence="15 16">
    <name type="scientific">Robiginitalea biformata (strain ATCC BAA-864 / DSM 15991 / KCTC 12146 / HTCC2501)</name>
    <dbReference type="NCBI Taxonomy" id="313596"/>
    <lineage>
        <taxon>Bacteria</taxon>
        <taxon>Pseudomonadati</taxon>
        <taxon>Bacteroidota</taxon>
        <taxon>Flavobacteriia</taxon>
        <taxon>Flavobacteriales</taxon>
        <taxon>Flavobacteriaceae</taxon>
        <taxon>Robiginitalea</taxon>
    </lineage>
</organism>
<evidence type="ECO:0000259" key="14">
    <source>
        <dbReference type="Pfam" id="PF07715"/>
    </source>
</evidence>
<evidence type="ECO:0000259" key="13">
    <source>
        <dbReference type="Pfam" id="PF00593"/>
    </source>
</evidence>
<dbReference type="EMBL" id="CP001712">
    <property type="protein sequence ID" value="EAR15517.1"/>
    <property type="molecule type" value="Genomic_DNA"/>
</dbReference>
<dbReference type="Pfam" id="PF13715">
    <property type="entry name" value="CarbopepD_reg_2"/>
    <property type="match status" value="1"/>
</dbReference>
<feature type="domain" description="TonB-dependent receptor plug" evidence="14">
    <location>
        <begin position="296"/>
        <end position="374"/>
    </location>
</feature>
<evidence type="ECO:0000256" key="5">
    <source>
        <dbReference type="ARBA" id="ARBA00022729"/>
    </source>
</evidence>
<keyword evidence="5" id="KW-0732">Signal</keyword>
<dbReference type="InterPro" id="IPR037066">
    <property type="entry name" value="Plug_dom_sf"/>
</dbReference>
<keyword evidence="9 10" id="KW-0998">Cell outer membrane</keyword>
<evidence type="ECO:0000256" key="1">
    <source>
        <dbReference type="ARBA" id="ARBA00004571"/>
    </source>
</evidence>
<dbReference type="AlphaFoldDB" id="A4CKW8"/>
<protein>
    <submittedName>
        <fullName evidence="15">Putative TonB-dependent outer membrane receptor protein</fullName>
    </submittedName>
</protein>
<dbReference type="Pfam" id="PF00593">
    <property type="entry name" value="TonB_dep_Rec_b-barrel"/>
    <property type="match status" value="1"/>
</dbReference>
<evidence type="ECO:0000256" key="10">
    <source>
        <dbReference type="PROSITE-ProRule" id="PRU01360"/>
    </source>
</evidence>
<evidence type="ECO:0000256" key="12">
    <source>
        <dbReference type="SAM" id="MobiDB-lite"/>
    </source>
</evidence>
<proteinExistence type="inferred from homology"/>
<dbReference type="GO" id="GO:0015344">
    <property type="term" value="F:siderophore uptake transmembrane transporter activity"/>
    <property type="evidence" value="ECO:0007669"/>
    <property type="project" value="TreeGrafter"/>
</dbReference>
<feature type="region of interest" description="Disordered" evidence="12">
    <location>
        <begin position="619"/>
        <end position="638"/>
    </location>
</feature>
<keyword evidence="7 10" id="KW-0472">Membrane</keyword>
<dbReference type="GO" id="GO:0009279">
    <property type="term" value="C:cell outer membrane"/>
    <property type="evidence" value="ECO:0007669"/>
    <property type="project" value="UniProtKB-SubCell"/>
</dbReference>
<dbReference type="Gene3D" id="2.60.40.1120">
    <property type="entry name" value="Carboxypeptidase-like, regulatory domain"/>
    <property type="match status" value="1"/>
</dbReference>
<dbReference type="Gene3D" id="2.170.130.10">
    <property type="entry name" value="TonB-dependent receptor, plug domain"/>
    <property type="match status" value="1"/>
</dbReference>
<dbReference type="InterPro" id="IPR008969">
    <property type="entry name" value="CarboxyPept-like_regulatory"/>
</dbReference>
<dbReference type="STRING" id="313596.RB2501_14354"/>
<name>A4CKW8_ROBBH</name>
<evidence type="ECO:0000256" key="9">
    <source>
        <dbReference type="ARBA" id="ARBA00023237"/>
    </source>
</evidence>
<accession>A4CKW8</accession>
<comment type="subcellular location">
    <subcellularLocation>
        <location evidence="1 10">Cell outer membrane</location>
        <topology evidence="1 10">Multi-pass membrane protein</topology>
    </subcellularLocation>
</comment>
<sequence>MSETFRSGIPSQVYSRLFLILAICILASAPVRAQQPPDTLRMDFAFTGMKPVDALKELSRQQQLTIFYVADWLPDSPLSRSYRDATMGDILDDLLTGTELNYFRYDSHTIALTRNSRIYDELPEGFFGTPIERRPENDEPSRPPAPLPIFVSEETQPEERQVETVRIGRQTPGQAADLYTLEGYVRERESRMPVADVAILITNRGLGTATDANGYYRLELPPGLQELRTRFIGMEPVRRQVILYNSGQLDLLVEEAVEQLDEVVVQADADRNVEAVTAGTDRIDSEESKDIPLVLGERNLLEVAASLPGISKAGEGATGLNVRGGRTDQNQFLLNHALVYNPTHFFGIFQALNPFVTESVDIYKGSIPVEFGGRLSAVFDIRTVDGDTLDLRGEGSVGPVTANLAFEIPVNKGRSSLVLGGRAAYSDWILRSVGEERLSGTEASFYDFIATYTDRINSRNQLKATAYYSKDRFSITRDSLVGYSNRAASVAWNHTFDERNLATFTLANSRYAFDIGFDGEANTDFDLGYSVEETELRAWNRFRMNKCHQLTYGLAAKYYRVNPGIRTPAGPDSDVEPTQIPREQALEGGLFLSDRFTVSDRLELEAGVRYSFFGALGPSRQREYPEGQPRDPGTATDTLSFGSGDFVKTYGGPEIRASARYLLAPELSLRAGYSNMYQYIHTLTNTTTVSPIDTWKLSDYNIRPQKSRQVSLGIFKNINEAEIEVSLEGYYKWSEDVLDFKTGARLLLNEEVETEVIQGEGQAYGLEFLIRRNRGRLNGWLGYTYSRTRVRFDSPYPSEQINDGEFFPANFDRPHDLSLVANYRFTRRYSLSMNFSYQTGRPVTYPVGQYYFNNSEYVLYSDRNKFRIPDYIRLDLGINIEGNHRKEKLAHSFWTISVYNVLGRSNPYSVYFVSEGGEVKALQSSIFAIPIPSITYNFKF</sequence>
<keyword evidence="8 15" id="KW-0675">Receptor</keyword>
<evidence type="ECO:0000256" key="11">
    <source>
        <dbReference type="RuleBase" id="RU003357"/>
    </source>
</evidence>
<keyword evidence="6 11" id="KW-0798">TonB box</keyword>
<dbReference type="PANTHER" id="PTHR30069:SF29">
    <property type="entry name" value="HEMOGLOBIN AND HEMOGLOBIN-HAPTOGLOBIN-BINDING PROTEIN 1-RELATED"/>
    <property type="match status" value="1"/>
</dbReference>
<dbReference type="InterPro" id="IPR000531">
    <property type="entry name" value="Beta-barrel_TonB"/>
</dbReference>
<dbReference type="SUPFAM" id="SSF49464">
    <property type="entry name" value="Carboxypeptidase regulatory domain-like"/>
    <property type="match status" value="1"/>
</dbReference>